<proteinExistence type="predicted"/>
<dbReference type="EMBL" id="ACJM01000002">
    <property type="protein sequence ID" value="EEG78674.1"/>
    <property type="molecule type" value="Genomic_DNA"/>
</dbReference>
<evidence type="ECO:0000313" key="3">
    <source>
        <dbReference type="EMBL" id="EEG78674.1"/>
    </source>
</evidence>
<dbReference type="RefSeq" id="WP_008514737.1">
    <property type="nucleotide sequence ID" value="NZ_ACJM01000002.1"/>
</dbReference>
<dbReference type="STRING" id="555088.DealDRAFT_0604"/>
<dbReference type="InterPro" id="IPR051457">
    <property type="entry name" value="2-oxoacid:Fd_oxidoreductase"/>
</dbReference>
<dbReference type="GO" id="GO:0030976">
    <property type="term" value="F:thiamine pyrophosphate binding"/>
    <property type="evidence" value="ECO:0007669"/>
    <property type="project" value="InterPro"/>
</dbReference>
<evidence type="ECO:0000256" key="1">
    <source>
        <dbReference type="ARBA" id="ARBA00023002"/>
    </source>
</evidence>
<dbReference type="PANTHER" id="PTHR48084">
    <property type="entry name" value="2-OXOGLUTARATE OXIDOREDUCTASE SUBUNIT KORB-RELATED"/>
    <property type="match status" value="1"/>
</dbReference>
<dbReference type="InterPro" id="IPR011766">
    <property type="entry name" value="TPP_enzyme_TPP-bd"/>
</dbReference>
<sequence length="245" mass="26520">MRTIEKMQIPAENVAIVSGIGCSSRAAGYLNFQTLHTTHGRALAFATGLKMVRPELTIFVLMGDGDSTAIGGNHFIHTARRNIDVNAIIFNNQIYGMTGGQASPLTPQGKKGSTAPFGCTERNFDIMKLAMGAGATFAARSTTYHLKLLDKMIEEGVNNKGFSIVEAMTYCPTGFGRQNKSGSAAAMLNWYKDHAVPVEKAAVSDAKTVKERITIGIHHQEQEAEFVSEYEKIIESQRQKSGGSS</sequence>
<dbReference type="SUPFAM" id="SSF52518">
    <property type="entry name" value="Thiamin diphosphate-binding fold (THDP-binding)"/>
    <property type="match status" value="1"/>
</dbReference>
<dbReference type="CDD" id="cd03375">
    <property type="entry name" value="TPP_OGFOR"/>
    <property type="match status" value="1"/>
</dbReference>
<dbReference type="Proteomes" id="UP000006443">
    <property type="component" value="Unassembled WGS sequence"/>
</dbReference>
<dbReference type="Pfam" id="PF02775">
    <property type="entry name" value="TPP_enzyme_C"/>
    <property type="match status" value="1"/>
</dbReference>
<dbReference type="InterPro" id="IPR029061">
    <property type="entry name" value="THDP-binding"/>
</dbReference>
<evidence type="ECO:0000259" key="2">
    <source>
        <dbReference type="Pfam" id="PF02775"/>
    </source>
</evidence>
<organism evidence="3 4">
    <name type="scientific">Dethiobacter alkaliphilus AHT 1</name>
    <dbReference type="NCBI Taxonomy" id="555088"/>
    <lineage>
        <taxon>Bacteria</taxon>
        <taxon>Bacillati</taxon>
        <taxon>Bacillota</taxon>
        <taxon>Dethiobacteria</taxon>
        <taxon>Dethiobacterales</taxon>
        <taxon>Dethiobacteraceae</taxon>
        <taxon>Dethiobacter</taxon>
    </lineage>
</organism>
<accession>C0GDF3</accession>
<protein>
    <submittedName>
        <fullName evidence="3">Thiamine pyrophosphate protein domain protein TPP-binding</fullName>
    </submittedName>
</protein>
<dbReference type="eggNOG" id="COG1013">
    <property type="taxonomic scope" value="Bacteria"/>
</dbReference>
<dbReference type="PANTHER" id="PTHR48084:SF1">
    <property type="entry name" value="2-OXOGLUTARATE SYNTHASE SUBUNIT KORB"/>
    <property type="match status" value="1"/>
</dbReference>
<comment type="caution">
    <text evidence="3">The sequence shown here is derived from an EMBL/GenBank/DDBJ whole genome shotgun (WGS) entry which is preliminary data.</text>
</comment>
<evidence type="ECO:0000313" key="4">
    <source>
        <dbReference type="Proteomes" id="UP000006443"/>
    </source>
</evidence>
<dbReference type="GO" id="GO:0045333">
    <property type="term" value="P:cellular respiration"/>
    <property type="evidence" value="ECO:0007669"/>
    <property type="project" value="UniProtKB-ARBA"/>
</dbReference>
<feature type="domain" description="Thiamine pyrophosphate enzyme TPP-binding" evidence="2">
    <location>
        <begin position="20"/>
        <end position="166"/>
    </location>
</feature>
<keyword evidence="1" id="KW-0560">Oxidoreductase</keyword>
<dbReference type="AlphaFoldDB" id="C0GDF3"/>
<gene>
    <name evidence="3" type="ORF">DealDRAFT_0604</name>
</gene>
<dbReference type="Gene3D" id="3.40.50.970">
    <property type="match status" value="1"/>
</dbReference>
<keyword evidence="4" id="KW-1185">Reference proteome</keyword>
<name>C0GDF3_DETAL</name>
<dbReference type="GO" id="GO:0016625">
    <property type="term" value="F:oxidoreductase activity, acting on the aldehyde or oxo group of donors, iron-sulfur protein as acceptor"/>
    <property type="evidence" value="ECO:0007669"/>
    <property type="project" value="UniProtKB-ARBA"/>
</dbReference>
<reference evidence="3 4" key="1">
    <citation type="submission" date="2009-02" db="EMBL/GenBank/DDBJ databases">
        <title>Sequencing of the draft genome and assembly of Dethiobacter alkaliphilus AHT 1.</title>
        <authorList>
            <consortium name="US DOE Joint Genome Institute (JGI-PGF)"/>
            <person name="Lucas S."/>
            <person name="Copeland A."/>
            <person name="Lapidus A."/>
            <person name="Glavina del Rio T."/>
            <person name="Dalin E."/>
            <person name="Tice H."/>
            <person name="Bruce D."/>
            <person name="Goodwin L."/>
            <person name="Pitluck S."/>
            <person name="Larimer F."/>
            <person name="Land M.L."/>
            <person name="Hauser L."/>
            <person name="Muyzer G."/>
        </authorList>
    </citation>
    <scope>NUCLEOTIDE SEQUENCE [LARGE SCALE GENOMIC DNA]</scope>
    <source>
        <strain evidence="3 4">AHT 1</strain>
    </source>
</reference>